<evidence type="ECO:0000256" key="2">
    <source>
        <dbReference type="ARBA" id="ARBA00022692"/>
    </source>
</evidence>
<organism evidence="6 7">
    <name type="scientific">Nepenthes gracilis</name>
    <name type="common">Slender pitcher plant</name>
    <dbReference type="NCBI Taxonomy" id="150966"/>
    <lineage>
        <taxon>Eukaryota</taxon>
        <taxon>Viridiplantae</taxon>
        <taxon>Streptophyta</taxon>
        <taxon>Embryophyta</taxon>
        <taxon>Tracheophyta</taxon>
        <taxon>Spermatophyta</taxon>
        <taxon>Magnoliopsida</taxon>
        <taxon>eudicotyledons</taxon>
        <taxon>Gunneridae</taxon>
        <taxon>Pentapetalae</taxon>
        <taxon>Caryophyllales</taxon>
        <taxon>Nepenthaceae</taxon>
        <taxon>Nepenthes</taxon>
    </lineage>
</organism>
<comment type="caution">
    <text evidence="6">The sequence shown here is derived from an EMBL/GenBank/DDBJ whole genome shotgun (WGS) entry which is preliminary data.</text>
</comment>
<dbReference type="EMBL" id="BSYO01000019">
    <property type="protein sequence ID" value="GMH18480.1"/>
    <property type="molecule type" value="Genomic_DNA"/>
</dbReference>
<evidence type="ECO:0000256" key="4">
    <source>
        <dbReference type="ARBA" id="ARBA00023136"/>
    </source>
</evidence>
<proteinExistence type="predicted"/>
<gene>
    <name evidence="6" type="ORF">Nepgr_020321</name>
</gene>
<name>A0AAD3XW60_NEPGR</name>
<keyword evidence="3 5" id="KW-1133">Transmembrane helix</keyword>
<dbReference type="PANTHER" id="PTHR11662">
    <property type="entry name" value="SOLUTE CARRIER FAMILY 17"/>
    <property type="match status" value="1"/>
</dbReference>
<dbReference type="PANTHER" id="PTHR11662:SF255">
    <property type="entry name" value="ASCORBATE TRANSPORTER, CHLOROPLASTIC"/>
    <property type="match status" value="1"/>
</dbReference>
<keyword evidence="7" id="KW-1185">Reference proteome</keyword>
<reference evidence="6" key="1">
    <citation type="submission" date="2023-05" db="EMBL/GenBank/DDBJ databases">
        <title>Nepenthes gracilis genome sequencing.</title>
        <authorList>
            <person name="Fukushima K."/>
        </authorList>
    </citation>
    <scope>NUCLEOTIDE SEQUENCE</scope>
    <source>
        <strain evidence="6">SING2019-196</strain>
    </source>
</reference>
<feature type="transmembrane region" description="Helical" evidence="5">
    <location>
        <begin position="67"/>
        <end position="86"/>
    </location>
</feature>
<dbReference type="InterPro" id="IPR050382">
    <property type="entry name" value="MFS_Na/Anion_cotransporter"/>
</dbReference>
<evidence type="ECO:0000256" key="5">
    <source>
        <dbReference type="SAM" id="Phobius"/>
    </source>
</evidence>
<keyword evidence="4 5" id="KW-0472">Membrane</keyword>
<sequence>MGEGVAMPAMNNIISKWVLTGERSGALALIYSSMYLGSIADFVFFPILLHKFGGPSVFCSFESLRGAWVALWLSKAYGLVAILPWLTRELFANIGGWMADTLVTRGLAVTSVWKIMQSMEVLGPVFLLSLLSQMKPPVLTVLSLPCRPKLDAFSQSGLYSNHQDIGPRYSRVESKAFGQQEAESGGSWEPDATKKDGKFRLVWMSFPIYLTVEAAR</sequence>
<dbReference type="AlphaFoldDB" id="A0AAD3XW60"/>
<keyword evidence="2 5" id="KW-0812">Transmembrane</keyword>
<comment type="subcellular location">
    <subcellularLocation>
        <location evidence="1">Membrane</location>
        <topology evidence="1">Multi-pass membrane protein</topology>
    </subcellularLocation>
</comment>
<accession>A0AAD3XW60</accession>
<feature type="transmembrane region" description="Helical" evidence="5">
    <location>
        <begin position="26"/>
        <end position="47"/>
    </location>
</feature>
<dbReference type="Proteomes" id="UP001279734">
    <property type="component" value="Unassembled WGS sequence"/>
</dbReference>
<evidence type="ECO:0000313" key="6">
    <source>
        <dbReference type="EMBL" id="GMH18480.1"/>
    </source>
</evidence>
<evidence type="ECO:0000313" key="7">
    <source>
        <dbReference type="Proteomes" id="UP001279734"/>
    </source>
</evidence>
<evidence type="ECO:0000256" key="3">
    <source>
        <dbReference type="ARBA" id="ARBA00022989"/>
    </source>
</evidence>
<protein>
    <submittedName>
        <fullName evidence="6">Uncharacterized protein</fullName>
    </submittedName>
</protein>
<dbReference type="GO" id="GO:0016020">
    <property type="term" value="C:membrane"/>
    <property type="evidence" value="ECO:0007669"/>
    <property type="project" value="UniProtKB-SubCell"/>
</dbReference>
<evidence type="ECO:0000256" key="1">
    <source>
        <dbReference type="ARBA" id="ARBA00004141"/>
    </source>
</evidence>